<dbReference type="Proteomes" id="UP000523007">
    <property type="component" value="Unassembled WGS sequence"/>
</dbReference>
<reference evidence="2 3" key="1">
    <citation type="submission" date="2020-08" db="EMBL/GenBank/DDBJ databases">
        <title>Sequencing the genomes of 1000 actinobacteria strains.</title>
        <authorList>
            <person name="Klenk H.-P."/>
        </authorList>
    </citation>
    <scope>NUCLEOTIDE SEQUENCE [LARGE SCALE GENOMIC DNA]</scope>
    <source>
        <strain evidence="2 3">DSM 102030</strain>
    </source>
</reference>
<proteinExistence type="predicted"/>
<dbReference type="PRINTS" id="PR00364">
    <property type="entry name" value="DISEASERSIST"/>
</dbReference>
<dbReference type="AlphaFoldDB" id="A0A7W7RNU8"/>
<keyword evidence="2" id="KW-0804">Transcription</keyword>
<dbReference type="Pfam" id="PF13374">
    <property type="entry name" value="TPR_10"/>
    <property type="match status" value="1"/>
</dbReference>
<dbReference type="InterPro" id="IPR035897">
    <property type="entry name" value="Toll_tir_struct_dom_sf"/>
</dbReference>
<dbReference type="SUPFAM" id="SSF52540">
    <property type="entry name" value="P-loop containing nucleoside triphosphate hydrolases"/>
    <property type="match status" value="1"/>
</dbReference>
<dbReference type="Pfam" id="PF13424">
    <property type="entry name" value="TPR_12"/>
    <property type="match status" value="2"/>
</dbReference>
<dbReference type="GO" id="GO:0000428">
    <property type="term" value="C:DNA-directed RNA polymerase complex"/>
    <property type="evidence" value="ECO:0007669"/>
    <property type="project" value="UniProtKB-KW"/>
</dbReference>
<dbReference type="PANTHER" id="PTHR46082">
    <property type="entry name" value="ATP/GTP-BINDING PROTEIN-RELATED"/>
    <property type="match status" value="1"/>
</dbReference>
<dbReference type="SUPFAM" id="SSF52200">
    <property type="entry name" value="Toll/Interleukin receptor TIR domain"/>
    <property type="match status" value="1"/>
</dbReference>
<dbReference type="GO" id="GO:0043531">
    <property type="term" value="F:ADP binding"/>
    <property type="evidence" value="ECO:0007669"/>
    <property type="project" value="InterPro"/>
</dbReference>
<feature type="domain" description="TIR" evidence="1">
    <location>
        <begin position="5"/>
        <end position="147"/>
    </location>
</feature>
<dbReference type="InterPro" id="IPR027417">
    <property type="entry name" value="P-loop_NTPase"/>
</dbReference>
<comment type="caution">
    <text evidence="2">The sequence shown here is derived from an EMBL/GenBank/DDBJ whole genome shotgun (WGS) entry which is preliminary data.</text>
</comment>
<gene>
    <name evidence="2" type="ORF">F4561_006046</name>
</gene>
<dbReference type="Gene3D" id="3.40.50.10140">
    <property type="entry name" value="Toll/interleukin-1 receptor homology (TIR) domain"/>
    <property type="match status" value="1"/>
</dbReference>
<dbReference type="InterPro" id="IPR053137">
    <property type="entry name" value="NLR-like"/>
</dbReference>
<keyword evidence="2" id="KW-0240">DNA-directed RNA polymerase</keyword>
<evidence type="ECO:0000259" key="1">
    <source>
        <dbReference type="PROSITE" id="PS50104"/>
    </source>
</evidence>
<evidence type="ECO:0000313" key="2">
    <source>
        <dbReference type="EMBL" id="MBB4935152.1"/>
    </source>
</evidence>
<organism evidence="2 3">
    <name type="scientific">Lipingzhangella halophila</name>
    <dbReference type="NCBI Taxonomy" id="1783352"/>
    <lineage>
        <taxon>Bacteria</taxon>
        <taxon>Bacillati</taxon>
        <taxon>Actinomycetota</taxon>
        <taxon>Actinomycetes</taxon>
        <taxon>Streptosporangiales</taxon>
        <taxon>Nocardiopsidaceae</taxon>
        <taxon>Lipingzhangella</taxon>
    </lineage>
</organism>
<dbReference type="PROSITE" id="PS50104">
    <property type="entry name" value="TIR"/>
    <property type="match status" value="1"/>
</dbReference>
<dbReference type="PANTHER" id="PTHR46082:SF6">
    <property type="entry name" value="AAA+ ATPASE DOMAIN-CONTAINING PROTEIN-RELATED"/>
    <property type="match status" value="1"/>
</dbReference>
<evidence type="ECO:0000313" key="3">
    <source>
        <dbReference type="Proteomes" id="UP000523007"/>
    </source>
</evidence>
<dbReference type="Gene3D" id="1.25.40.10">
    <property type="entry name" value="Tetratricopeptide repeat domain"/>
    <property type="match status" value="1"/>
</dbReference>
<sequence>MPDSARYDLFFCYSWKDKSAADALVTRLRGERLDGRPLRVFQDDRELHDFDMITPEVNAALAASRCLVAFYSENLPKSAYCRFEIRVALAAAHSLDGTPQRVMAIPRNVPYEAIRPGRLTDPRLPDPRHATEDELVASIMARVRATDERVFGDAPGQAEPRWYPAPLIGTRGFVGRDFERWQVFDALHNSTDPGVGGASVARITGLGGMGKTMLAEQYAREFAGDYPGGVFVLGGFGSHLADRADRLHVRARRAEQVRDLARGLGLRPDGMDTDVVDQALREYLDGRRYLWIVDDLPTGLDHRTFTELVAPTPGGHTIVTTRYAPREPAYPWGGEVPLGPLDPAAATELLSRHRKPLSREERRAFDDLLTLLGGHPLALAVAAGLIALPDQGGFPGVAAAAREPGPDVLELGAQLWGELPEGHQAGIAATMLRSLDRLSAPGRAVLRALSLLAPVPTPEHLLTGMVARSGSAEDAAEGLAEAAGLSLVGAVPGTHATRWNAHSMVSRTVRFADTDHTQRERMRLAAVAELTAQIDASPTGVTHTALAEVLPHVHDVTGALEEEAERNLVNAAGHVHTELGEFQRAVDCFRPLYEHLARTLGDDHEAVLRVETGLGAAKGLLGEHEHALRHKERAYRGLRDLLGDNDPAVITAQNNLAVTYTDIGEHAAARATYARVYRTRRRLLRAHHPATLQALLNYAISTSRTGRHTLALRLKRAVLERARAILGEDHPISLDARNSVAASLQKLGEQEQARAMLAALHGELERLLGPDHLDTLVVRESMAVTGPSRREGVPHLEAVYVRGIHLLEPDHPITVRVLRRLLEFSVTVDELGRIRSRTGTAVDAAGADAAELVSFINELASALHDARVAEHGPDDPRTMVAVCLSAHALGLQGSGFGAAELARDAHEGLGQEWGSADPWTRAASQVRRWVEERAEEVEEPDGG</sequence>
<protein>
    <submittedName>
        <fullName evidence="2">Tetratricopeptide (TPR) repeat protein/DNA-directed RNA polymerase subunit K/omega</fullName>
    </submittedName>
</protein>
<dbReference type="Gene3D" id="3.40.50.300">
    <property type="entry name" value="P-loop containing nucleotide triphosphate hydrolases"/>
    <property type="match status" value="1"/>
</dbReference>
<accession>A0A7W7RNU8</accession>
<keyword evidence="3" id="KW-1185">Reference proteome</keyword>
<name>A0A7W7RNU8_9ACTN</name>
<dbReference type="EMBL" id="JACHJT010000002">
    <property type="protein sequence ID" value="MBB4935152.1"/>
    <property type="molecule type" value="Genomic_DNA"/>
</dbReference>
<dbReference type="InterPro" id="IPR000157">
    <property type="entry name" value="TIR_dom"/>
</dbReference>
<dbReference type="SUPFAM" id="SSF48452">
    <property type="entry name" value="TPR-like"/>
    <property type="match status" value="2"/>
</dbReference>
<dbReference type="GO" id="GO:0007165">
    <property type="term" value="P:signal transduction"/>
    <property type="evidence" value="ECO:0007669"/>
    <property type="project" value="InterPro"/>
</dbReference>
<dbReference type="Pfam" id="PF13676">
    <property type="entry name" value="TIR_2"/>
    <property type="match status" value="1"/>
</dbReference>
<dbReference type="InterPro" id="IPR011990">
    <property type="entry name" value="TPR-like_helical_dom_sf"/>
</dbReference>
<dbReference type="RefSeq" id="WP_184584919.1">
    <property type="nucleotide sequence ID" value="NZ_JACHJT010000002.1"/>
</dbReference>